<sequence length="286" mass="31074">MAMARDGLVPSFFSDISTRTQVPVKSTVAAGILAAILALFMDVSELSGMVRSFIPMNYKLVSVGTLLAFTVVAISILILRYAPPDEVPLPASLQESLSSLRMQLDDDSQRTEGKSINSVVDIVGQSSHQLEDGEASIQYPLIEKQITEDKRNQRRRRKIAGWNIALFCIGVIVFTSAASAEYLPSLLRFALGAVGAAILLCSLIVLACLNQDEGRHSFGHTGGTSKLCTEHGLDFAYSHGLRSRIFLEVRVAFNVQSAIFSDAFVVNLTASVDIITRLFPRATCFA</sequence>
<dbReference type="Proteomes" id="UP000188268">
    <property type="component" value="Unassembled WGS sequence"/>
</dbReference>
<organism evidence="3 4">
    <name type="scientific">Corchorus capsularis</name>
    <name type="common">Jute</name>
    <dbReference type="NCBI Taxonomy" id="210143"/>
    <lineage>
        <taxon>Eukaryota</taxon>
        <taxon>Viridiplantae</taxon>
        <taxon>Streptophyta</taxon>
        <taxon>Embryophyta</taxon>
        <taxon>Tracheophyta</taxon>
        <taxon>Spermatophyta</taxon>
        <taxon>Magnoliopsida</taxon>
        <taxon>eudicotyledons</taxon>
        <taxon>Gunneridae</taxon>
        <taxon>Pentapetalae</taxon>
        <taxon>rosids</taxon>
        <taxon>malvids</taxon>
        <taxon>Malvales</taxon>
        <taxon>Malvaceae</taxon>
        <taxon>Grewioideae</taxon>
        <taxon>Apeibeae</taxon>
        <taxon>Corchorus</taxon>
    </lineage>
</organism>
<reference evidence="3 4" key="1">
    <citation type="submission" date="2013-09" db="EMBL/GenBank/DDBJ databases">
        <title>Corchorus capsularis genome sequencing.</title>
        <authorList>
            <person name="Alam M."/>
            <person name="Haque M.S."/>
            <person name="Islam M.S."/>
            <person name="Emdad E.M."/>
            <person name="Islam M.M."/>
            <person name="Ahmed B."/>
            <person name="Halim A."/>
            <person name="Hossen Q.M.M."/>
            <person name="Hossain M.Z."/>
            <person name="Ahmed R."/>
            <person name="Khan M.M."/>
            <person name="Islam R."/>
            <person name="Rashid M.M."/>
            <person name="Khan S.A."/>
            <person name="Rahman M.S."/>
            <person name="Alam M."/>
        </authorList>
    </citation>
    <scope>NUCLEOTIDE SEQUENCE [LARGE SCALE GENOMIC DNA]</scope>
    <source>
        <strain evidence="4">cv. CVL-1</strain>
        <tissue evidence="3">Whole seedling</tissue>
    </source>
</reference>
<comment type="similarity">
    <text evidence="1">Belongs to the amino acid-polyamine-organocation (APC) superfamily. Cationic amino acid transporter (CAT) (TC 2.A.3.3) family.</text>
</comment>
<dbReference type="OrthoDB" id="3900342at2759"/>
<keyword evidence="4" id="KW-1185">Reference proteome</keyword>
<dbReference type="Gramene" id="OMP12247">
    <property type="protein sequence ID" value="OMP12247"/>
    <property type="gene ID" value="CCACVL1_00064"/>
</dbReference>
<dbReference type="AlphaFoldDB" id="A0A1R3KYY1"/>
<feature type="transmembrane region" description="Helical" evidence="2">
    <location>
        <begin position="186"/>
        <end position="209"/>
    </location>
</feature>
<evidence type="ECO:0000313" key="4">
    <source>
        <dbReference type="Proteomes" id="UP000188268"/>
    </source>
</evidence>
<name>A0A1R3KYY1_COCAP</name>
<feature type="transmembrane region" description="Helical" evidence="2">
    <location>
        <begin position="60"/>
        <end position="79"/>
    </location>
</feature>
<protein>
    <submittedName>
        <fullName evidence="3">Amino acid/polyamine transporter I</fullName>
    </submittedName>
</protein>
<evidence type="ECO:0000256" key="2">
    <source>
        <dbReference type="SAM" id="Phobius"/>
    </source>
</evidence>
<gene>
    <name evidence="3" type="ORF">CCACVL1_00064</name>
</gene>
<dbReference type="STRING" id="210143.A0A1R3KYY1"/>
<dbReference type="EMBL" id="AWWV01000239">
    <property type="protein sequence ID" value="OMP12247.1"/>
    <property type="molecule type" value="Genomic_DNA"/>
</dbReference>
<dbReference type="GO" id="GO:0015171">
    <property type="term" value="F:amino acid transmembrane transporter activity"/>
    <property type="evidence" value="ECO:0007669"/>
    <property type="project" value="TreeGrafter"/>
</dbReference>
<feature type="transmembrane region" description="Helical" evidence="2">
    <location>
        <begin position="22"/>
        <end position="40"/>
    </location>
</feature>
<dbReference type="PANTHER" id="PTHR43243:SF15">
    <property type="entry name" value="CATIONIC AMINO ACID TRANSPORTER 4, VACUOLAR"/>
    <property type="match status" value="1"/>
</dbReference>
<proteinExistence type="inferred from homology"/>
<feature type="transmembrane region" description="Helical" evidence="2">
    <location>
        <begin position="160"/>
        <end position="180"/>
    </location>
</feature>
<comment type="caution">
    <text evidence="3">The sequence shown here is derived from an EMBL/GenBank/DDBJ whole genome shotgun (WGS) entry which is preliminary data.</text>
</comment>
<keyword evidence="2" id="KW-1133">Transmembrane helix</keyword>
<dbReference type="PANTHER" id="PTHR43243">
    <property type="entry name" value="INNER MEMBRANE TRANSPORTER YGJI-RELATED"/>
    <property type="match status" value="1"/>
</dbReference>
<accession>A0A1R3KYY1</accession>
<keyword evidence="2" id="KW-0812">Transmembrane</keyword>
<keyword evidence="2" id="KW-0472">Membrane</keyword>
<dbReference type="Gene3D" id="1.20.1740.10">
    <property type="entry name" value="Amino acid/polyamine transporter I"/>
    <property type="match status" value="1"/>
</dbReference>
<evidence type="ECO:0000313" key="3">
    <source>
        <dbReference type="EMBL" id="OMP12247.1"/>
    </source>
</evidence>
<evidence type="ECO:0000256" key="1">
    <source>
        <dbReference type="ARBA" id="ARBA00008572"/>
    </source>
</evidence>